<gene>
    <name evidence="3" type="ORF">FKG94_04430</name>
</gene>
<dbReference type="SUPFAM" id="SSF117782">
    <property type="entry name" value="YbjQ-like"/>
    <property type="match status" value="1"/>
</dbReference>
<sequence>MLITTQDELSDYEITETIGLVRGNTIRARHVGKDILAGLRTLVGGEITEYTKMLAESREQAIDRMIAEAQAKGADAIMAMRFTTSPVMQGSAELLAYGTAVKLKPKR</sequence>
<dbReference type="EMBL" id="VHSG01000005">
    <property type="protein sequence ID" value="TQV84772.1"/>
    <property type="molecule type" value="Genomic_DNA"/>
</dbReference>
<protein>
    <recommendedName>
        <fullName evidence="2">UPF0145 protein FKG94_04430</fullName>
    </recommendedName>
</protein>
<evidence type="ECO:0000256" key="1">
    <source>
        <dbReference type="ARBA" id="ARBA00010751"/>
    </source>
</evidence>
<dbReference type="PANTHER" id="PTHR34068">
    <property type="entry name" value="UPF0145 PROTEIN YBJQ"/>
    <property type="match status" value="1"/>
</dbReference>
<evidence type="ECO:0000313" key="4">
    <source>
        <dbReference type="Proteomes" id="UP000319732"/>
    </source>
</evidence>
<name>A0A545U5M9_9GAMM</name>
<dbReference type="Gene3D" id="3.30.110.70">
    <property type="entry name" value="Hypothetical protein apc22750. Chain B"/>
    <property type="match status" value="1"/>
</dbReference>
<reference evidence="3 4" key="1">
    <citation type="submission" date="2019-06" db="EMBL/GenBank/DDBJ databases">
        <title>Whole genome sequence for Cellvibrionaceae sp. R142.</title>
        <authorList>
            <person name="Wang G."/>
        </authorList>
    </citation>
    <scope>NUCLEOTIDE SEQUENCE [LARGE SCALE GENOMIC DNA]</scope>
    <source>
        <strain evidence="3 4">R142</strain>
    </source>
</reference>
<dbReference type="RefSeq" id="WP_142902977.1">
    <property type="nucleotide sequence ID" value="NZ_ML660088.1"/>
</dbReference>
<dbReference type="Proteomes" id="UP000319732">
    <property type="component" value="Unassembled WGS sequence"/>
</dbReference>
<proteinExistence type="inferred from homology"/>
<organism evidence="3 4">
    <name type="scientific">Exilibacterium tricleocarpae</name>
    <dbReference type="NCBI Taxonomy" id="2591008"/>
    <lineage>
        <taxon>Bacteria</taxon>
        <taxon>Pseudomonadati</taxon>
        <taxon>Pseudomonadota</taxon>
        <taxon>Gammaproteobacteria</taxon>
        <taxon>Cellvibrionales</taxon>
        <taxon>Cellvibrionaceae</taxon>
        <taxon>Exilibacterium</taxon>
    </lineage>
</organism>
<dbReference type="Pfam" id="PF01906">
    <property type="entry name" value="YbjQ_1"/>
    <property type="match status" value="1"/>
</dbReference>
<dbReference type="PANTHER" id="PTHR34068:SF2">
    <property type="entry name" value="UPF0145 PROTEIN SCO3412"/>
    <property type="match status" value="1"/>
</dbReference>
<dbReference type="AlphaFoldDB" id="A0A545U5M9"/>
<keyword evidence="4" id="KW-1185">Reference proteome</keyword>
<dbReference type="HAMAP" id="MF_00338">
    <property type="entry name" value="UPF0145"/>
    <property type="match status" value="1"/>
</dbReference>
<comment type="caution">
    <text evidence="3">The sequence shown here is derived from an EMBL/GenBank/DDBJ whole genome shotgun (WGS) entry which is preliminary data.</text>
</comment>
<dbReference type="OrthoDB" id="9796448at2"/>
<dbReference type="InterPro" id="IPR035439">
    <property type="entry name" value="UPF0145_dom_sf"/>
</dbReference>
<evidence type="ECO:0000256" key="2">
    <source>
        <dbReference type="HAMAP-Rule" id="MF_00338"/>
    </source>
</evidence>
<comment type="similarity">
    <text evidence="1 2">Belongs to the UPF0145 family.</text>
</comment>
<evidence type="ECO:0000313" key="3">
    <source>
        <dbReference type="EMBL" id="TQV84772.1"/>
    </source>
</evidence>
<accession>A0A545U5M9</accession>
<dbReference type="InterPro" id="IPR002765">
    <property type="entry name" value="UPF0145_YbjQ-like"/>
</dbReference>